<dbReference type="Proteomes" id="UP000095564">
    <property type="component" value="Unassembled WGS sequence"/>
</dbReference>
<dbReference type="AlphaFoldDB" id="D4MZ99"/>
<dbReference type="Gene3D" id="3.40.50.300">
    <property type="entry name" value="P-loop containing nucleotide triphosphate hydrolases"/>
    <property type="match status" value="2"/>
</dbReference>
<evidence type="ECO:0000313" key="7">
    <source>
        <dbReference type="Proteomes" id="UP000095553"/>
    </source>
</evidence>
<protein>
    <submittedName>
        <fullName evidence="4">Type I restriction enzyme EcoKI subunit R</fullName>
    </submittedName>
    <submittedName>
        <fullName evidence="2">Type I site-specific restriction-modification system subunit R</fullName>
    </submittedName>
    <submittedName>
        <fullName evidence="3">Type I site-specific restriction-modification system, R (Restriction) subunit and related helicases</fullName>
    </submittedName>
</protein>
<dbReference type="EMBL" id="CP012098">
    <property type="protein sequence ID" value="AQP40283.1"/>
    <property type="molecule type" value="Genomic_DNA"/>
</dbReference>
<dbReference type="EMBL" id="CYXY01000003">
    <property type="protein sequence ID" value="CUM78180.1"/>
    <property type="molecule type" value="Genomic_DNA"/>
</dbReference>
<proteinExistence type="predicted"/>
<dbReference type="Proteomes" id="UP000188159">
    <property type="component" value="Chromosome"/>
</dbReference>
<evidence type="ECO:0000313" key="2">
    <source>
        <dbReference type="EMBL" id="AQP40283.1"/>
    </source>
</evidence>
<dbReference type="PROSITE" id="PS51192">
    <property type="entry name" value="HELICASE_ATP_BIND_1"/>
    <property type="match status" value="1"/>
</dbReference>
<keyword evidence="3" id="KW-0378">Hydrolase</keyword>
<dbReference type="EMBL" id="FP929061">
    <property type="protein sequence ID" value="CBL37944.1"/>
    <property type="molecule type" value="Genomic_DNA"/>
</dbReference>
<evidence type="ECO:0000259" key="1">
    <source>
        <dbReference type="PROSITE" id="PS51192"/>
    </source>
</evidence>
<organism evidence="3 6">
    <name type="scientific">Anaerostipes hadrus</name>
    <dbReference type="NCBI Taxonomy" id="649756"/>
    <lineage>
        <taxon>Bacteria</taxon>
        <taxon>Bacillati</taxon>
        <taxon>Bacillota</taxon>
        <taxon>Clostridia</taxon>
        <taxon>Lachnospirales</taxon>
        <taxon>Lachnospiraceae</taxon>
        <taxon>Anaerostipes</taxon>
    </lineage>
</organism>
<dbReference type="Pfam" id="PF04851">
    <property type="entry name" value="ResIII"/>
    <property type="match status" value="1"/>
</dbReference>
<reference evidence="3 6" key="2">
    <citation type="submission" date="2010-03" db="EMBL/GenBank/DDBJ databases">
        <authorList>
            <person name="Pajon A."/>
        </authorList>
    </citation>
    <scope>NUCLEOTIDE SEQUENCE [LARGE SCALE GENOMIC DNA]</scope>
    <source>
        <strain evidence="3 6">SSC/2</strain>
    </source>
</reference>
<dbReference type="SUPFAM" id="SSF52540">
    <property type="entry name" value="P-loop containing nucleoside triphosphate hydrolases"/>
    <property type="match status" value="1"/>
</dbReference>
<evidence type="ECO:0000313" key="6">
    <source>
        <dbReference type="Proteomes" id="UP000008960"/>
    </source>
</evidence>
<dbReference type="Proteomes" id="UP000095553">
    <property type="component" value="Unassembled WGS sequence"/>
</dbReference>
<dbReference type="InterPro" id="IPR006935">
    <property type="entry name" value="Helicase/UvrB_N"/>
</dbReference>
<dbReference type="Proteomes" id="UP000008960">
    <property type="component" value="Chromosome"/>
</dbReference>
<dbReference type="GO" id="GO:0005829">
    <property type="term" value="C:cytosol"/>
    <property type="evidence" value="ECO:0007669"/>
    <property type="project" value="TreeGrafter"/>
</dbReference>
<dbReference type="PANTHER" id="PTHR47396">
    <property type="entry name" value="TYPE I RESTRICTION ENZYME ECOKI R PROTEIN"/>
    <property type="match status" value="1"/>
</dbReference>
<dbReference type="PANTHER" id="PTHR47396:SF1">
    <property type="entry name" value="ATP-DEPENDENT HELICASE IRC3-RELATED"/>
    <property type="match status" value="1"/>
</dbReference>
<evidence type="ECO:0000313" key="5">
    <source>
        <dbReference type="EMBL" id="CUP19388.1"/>
    </source>
</evidence>
<dbReference type="InterPro" id="IPR050742">
    <property type="entry name" value="Helicase_Restrict-Modif_Enz"/>
</dbReference>
<keyword evidence="3" id="KW-0347">Helicase</keyword>
<accession>D4MZ99</accession>
<sequence length="216" mass="25446">MERVLFLADRKELVKQAKNAFARYIPKTTMCNLLLNKEDRNAKFVFSTYPTILNAIDTMKNSDGSRFFSPGHFDLIVIDEAHRSIFNKYRAIFEYFDACLLGLTATPKKTVHQSTYEFFDMKNNMPTDVYEYDEAINKDHVLVPFYLIETATRIPDDGITYEKLDEEEREEYEDEFCEDEGMPEHIPPENINKYIFNIDTVDKMISEKMKIYFLSV</sequence>
<gene>
    <name evidence="3" type="ORF">CL2_09310</name>
    <name evidence="2" type="ORF">DO83_12295</name>
    <name evidence="5" type="ORF">ERS852520_00814</name>
    <name evidence="4" type="ORF">ERS852571_00533</name>
</gene>
<evidence type="ECO:0000313" key="9">
    <source>
        <dbReference type="Proteomes" id="UP000188159"/>
    </source>
</evidence>
<dbReference type="RefSeq" id="WP_015530361.1">
    <property type="nucleotide sequence ID" value="NZ_BAABYN010000001.1"/>
</dbReference>
<dbReference type="GO" id="GO:0005524">
    <property type="term" value="F:ATP binding"/>
    <property type="evidence" value="ECO:0007669"/>
    <property type="project" value="InterPro"/>
</dbReference>
<dbReference type="GO" id="GO:0016787">
    <property type="term" value="F:hydrolase activity"/>
    <property type="evidence" value="ECO:0007669"/>
    <property type="project" value="InterPro"/>
</dbReference>
<evidence type="ECO:0000313" key="4">
    <source>
        <dbReference type="EMBL" id="CUM78180.1"/>
    </source>
</evidence>
<dbReference type="GO" id="GO:0003677">
    <property type="term" value="F:DNA binding"/>
    <property type="evidence" value="ECO:0007669"/>
    <property type="project" value="InterPro"/>
</dbReference>
<name>D4MZ99_ANAHA</name>
<feature type="domain" description="Helicase ATP-binding" evidence="1">
    <location>
        <begin position="1"/>
        <end position="125"/>
    </location>
</feature>
<dbReference type="InterPro" id="IPR014001">
    <property type="entry name" value="Helicase_ATP-bd"/>
</dbReference>
<evidence type="ECO:0000313" key="3">
    <source>
        <dbReference type="EMBL" id="CBL37944.1"/>
    </source>
</evidence>
<dbReference type="KEGG" id="bprl:CL2_09310"/>
<keyword evidence="3" id="KW-0067">ATP-binding</keyword>
<evidence type="ECO:0000313" key="8">
    <source>
        <dbReference type="Proteomes" id="UP000095564"/>
    </source>
</evidence>
<reference evidence="7 8" key="3">
    <citation type="submission" date="2015-09" db="EMBL/GenBank/DDBJ databases">
        <authorList>
            <consortium name="Pathogen Informatics"/>
        </authorList>
    </citation>
    <scope>NUCLEOTIDE SEQUENCE [LARGE SCALE GENOMIC DNA]</scope>
    <source>
        <strain evidence="5 8">2789STDY5834908</strain>
        <strain evidence="4 7">2789STDY5834959</strain>
    </source>
</reference>
<dbReference type="EMBL" id="CZAU01000005">
    <property type="protein sequence ID" value="CUP19388.1"/>
    <property type="molecule type" value="Genomic_DNA"/>
</dbReference>
<keyword evidence="3" id="KW-0547">Nucleotide-binding</keyword>
<dbReference type="PATRIC" id="fig|245018.3.peg.1116"/>
<reference evidence="3 6" key="1">
    <citation type="submission" date="2010-03" db="EMBL/GenBank/DDBJ databases">
        <title>The genome sequence of Clostridiales sp. SSC/2.</title>
        <authorList>
            <consortium name="metaHIT consortium -- http://www.metahit.eu/"/>
            <person name="Pajon A."/>
            <person name="Turner K."/>
            <person name="Parkhill J."/>
            <person name="Duncan S."/>
            <person name="Flint H."/>
        </authorList>
    </citation>
    <scope>NUCLEOTIDE SEQUENCE [LARGE SCALE GENOMIC DNA]</scope>
    <source>
        <strain evidence="3 6">SSC/2</strain>
    </source>
</reference>
<dbReference type="GO" id="GO:0004386">
    <property type="term" value="F:helicase activity"/>
    <property type="evidence" value="ECO:0007669"/>
    <property type="project" value="UniProtKB-KW"/>
</dbReference>
<dbReference type="InterPro" id="IPR027417">
    <property type="entry name" value="P-loop_NTPase"/>
</dbReference>
<reference evidence="2 9" key="4">
    <citation type="journal article" date="2016" name="Sci. Rep.">
        <title>Accelerated dysbiosis of gut microbiota during aggravation of DSS-induced colitis by a butyrate-producing bacterium.</title>
        <authorList>
            <person name="Zhang Q."/>
            <person name="Wu Y."/>
            <person name="Wang J."/>
            <person name="Wu G."/>
            <person name="Long W."/>
            <person name="Xue Z."/>
            <person name="Wang L."/>
            <person name="Zhang X."/>
            <person name="Pang X."/>
            <person name="Zhao Y."/>
            <person name="Zhao L."/>
            <person name="Zhang C."/>
        </authorList>
    </citation>
    <scope>NUCLEOTIDE SEQUENCE [LARGE SCALE GENOMIC DNA]</scope>
    <source>
        <strain evidence="2 9">BPB5</strain>
    </source>
</reference>